<dbReference type="CDD" id="cd00798">
    <property type="entry name" value="INT_XerDC_C"/>
    <property type="match status" value="1"/>
</dbReference>
<dbReference type="InterPro" id="IPR050090">
    <property type="entry name" value="Tyrosine_recombinase_XerCD"/>
</dbReference>
<feature type="domain" description="Tyr recombinase" evidence="11">
    <location>
        <begin position="108"/>
        <end position="298"/>
    </location>
</feature>
<name>A0A7C9TKG7_9BURK</name>
<feature type="domain" description="Core-binding (CB)" evidence="12">
    <location>
        <begin position="1"/>
        <end position="84"/>
    </location>
</feature>
<evidence type="ECO:0000256" key="4">
    <source>
        <dbReference type="ARBA" id="ARBA00022829"/>
    </source>
</evidence>
<reference evidence="13 14" key="1">
    <citation type="submission" date="2020-02" db="EMBL/GenBank/DDBJ databases">
        <title>Ideonella bacterium strain TBM-1.</title>
        <authorList>
            <person name="Chen W.-M."/>
        </authorList>
    </citation>
    <scope>NUCLEOTIDE SEQUENCE [LARGE SCALE GENOMIC DNA]</scope>
    <source>
        <strain evidence="13 14">TBM-1</strain>
    </source>
</reference>
<dbReference type="AlphaFoldDB" id="A0A7C9TKG7"/>
<feature type="active site" evidence="9">
    <location>
        <position position="253"/>
    </location>
</feature>
<evidence type="ECO:0000256" key="5">
    <source>
        <dbReference type="ARBA" id="ARBA00022908"/>
    </source>
</evidence>
<dbReference type="GO" id="GO:0007059">
    <property type="term" value="P:chromosome segregation"/>
    <property type="evidence" value="ECO:0007669"/>
    <property type="project" value="UniProtKB-UniRule"/>
</dbReference>
<keyword evidence="3 9" id="KW-0132">Cell division</keyword>
<dbReference type="GO" id="GO:0051301">
    <property type="term" value="P:cell division"/>
    <property type="evidence" value="ECO:0007669"/>
    <property type="project" value="UniProtKB-KW"/>
</dbReference>
<dbReference type="InterPro" id="IPR023009">
    <property type="entry name" value="Tyrosine_recombinase_XerC/XerD"/>
</dbReference>
<keyword evidence="14" id="KW-1185">Reference proteome</keyword>
<sequence>MPDPLPAYLTHLRVERRLAARSLALYAQALARLAQGVAQHGLSLDRLGPATARRLMAQAHAQGLGPRSLALMLASWRGLYRWWCRGGAPGAPRANPIEGLRPPRAPQPLPKALGVDDAVRLAEAPGAHPHPAAQARDRALVELLYGAGLRVAELVGLDLHAHPGAAGWLDLEEACVQVLGKGSRRRSAPLGAAALQALREWLDHRASLAAPQETALFVGQRGRRLSADQVRQRVRAQGRQAGLDVPVHPHMLRHSYASHLLQSSGDLRGVQELLGHASIRSTQVYTRLDFQHLAQVYDQAHPRAHRRTPAGPAPADPQGPAAASSPAGPLTGPDTPKA</sequence>
<evidence type="ECO:0000256" key="1">
    <source>
        <dbReference type="ARBA" id="ARBA00004496"/>
    </source>
</evidence>
<evidence type="ECO:0000256" key="9">
    <source>
        <dbReference type="HAMAP-Rule" id="MF_01808"/>
    </source>
</evidence>
<accession>A0A7C9TKG7</accession>
<gene>
    <name evidence="9" type="primary">xerC</name>
    <name evidence="13" type="ORF">G3A44_16035</name>
</gene>
<evidence type="ECO:0000256" key="3">
    <source>
        <dbReference type="ARBA" id="ARBA00022618"/>
    </source>
</evidence>
<feature type="active site" description="O-(3'-phospho-DNA)-tyrosine intermediate" evidence="9">
    <location>
        <position position="285"/>
    </location>
</feature>
<evidence type="ECO:0000259" key="11">
    <source>
        <dbReference type="PROSITE" id="PS51898"/>
    </source>
</evidence>
<dbReference type="SUPFAM" id="SSF56349">
    <property type="entry name" value="DNA breaking-rejoining enzymes"/>
    <property type="match status" value="1"/>
</dbReference>
<dbReference type="Gene3D" id="1.10.150.130">
    <property type="match status" value="1"/>
</dbReference>
<dbReference type="Gene3D" id="1.10.443.10">
    <property type="entry name" value="Intergrase catalytic core"/>
    <property type="match status" value="1"/>
</dbReference>
<dbReference type="Pfam" id="PF00589">
    <property type="entry name" value="Phage_integrase"/>
    <property type="match status" value="1"/>
</dbReference>
<keyword evidence="6 9" id="KW-0238">DNA-binding</keyword>
<proteinExistence type="inferred from homology"/>
<comment type="caution">
    <text evidence="13">The sequence shown here is derived from an EMBL/GenBank/DDBJ whole genome shotgun (WGS) entry which is preliminary data.</text>
</comment>
<dbReference type="PROSITE" id="PS51898">
    <property type="entry name" value="TYR_RECOMBINASE"/>
    <property type="match status" value="1"/>
</dbReference>
<evidence type="ECO:0000256" key="10">
    <source>
        <dbReference type="SAM" id="MobiDB-lite"/>
    </source>
</evidence>
<keyword evidence="2 9" id="KW-0963">Cytoplasm</keyword>
<evidence type="ECO:0000313" key="13">
    <source>
        <dbReference type="EMBL" id="NDY92701.1"/>
    </source>
</evidence>
<dbReference type="GO" id="GO:0003677">
    <property type="term" value="F:DNA binding"/>
    <property type="evidence" value="ECO:0007669"/>
    <property type="project" value="UniProtKB-UniRule"/>
</dbReference>
<feature type="active site" evidence="9">
    <location>
        <position position="276"/>
    </location>
</feature>
<dbReference type="GO" id="GO:0009037">
    <property type="term" value="F:tyrosine-based site-specific recombinase activity"/>
    <property type="evidence" value="ECO:0007669"/>
    <property type="project" value="UniProtKB-UniRule"/>
</dbReference>
<feature type="active site" evidence="9">
    <location>
        <position position="250"/>
    </location>
</feature>
<keyword evidence="5 9" id="KW-0229">DNA integration</keyword>
<feature type="active site" evidence="9">
    <location>
        <position position="181"/>
    </location>
</feature>
<keyword evidence="7 9" id="KW-0233">DNA recombination</keyword>
<dbReference type="HAMAP" id="MF_01808">
    <property type="entry name" value="Recomb_XerC_XerD"/>
    <property type="match status" value="1"/>
</dbReference>
<protein>
    <recommendedName>
        <fullName evidence="9">Tyrosine recombinase XerC</fullName>
    </recommendedName>
</protein>
<keyword evidence="4 9" id="KW-0159">Chromosome partition</keyword>
<comment type="subcellular location">
    <subcellularLocation>
        <location evidence="1 9">Cytoplasm</location>
    </subcellularLocation>
</comment>
<dbReference type="InterPro" id="IPR004107">
    <property type="entry name" value="Integrase_SAM-like_N"/>
</dbReference>
<dbReference type="EMBL" id="JAAGOH010000021">
    <property type="protein sequence ID" value="NDY92701.1"/>
    <property type="molecule type" value="Genomic_DNA"/>
</dbReference>
<comment type="similarity">
    <text evidence="9">Belongs to the 'phage' integrase family. XerC subfamily.</text>
</comment>
<dbReference type="GO" id="GO:0006313">
    <property type="term" value="P:DNA transposition"/>
    <property type="evidence" value="ECO:0007669"/>
    <property type="project" value="UniProtKB-UniRule"/>
</dbReference>
<dbReference type="GO" id="GO:0005737">
    <property type="term" value="C:cytoplasm"/>
    <property type="evidence" value="ECO:0007669"/>
    <property type="project" value="UniProtKB-SubCell"/>
</dbReference>
<dbReference type="PANTHER" id="PTHR30349:SF81">
    <property type="entry name" value="TYROSINE RECOMBINASE XERC"/>
    <property type="match status" value="1"/>
</dbReference>
<dbReference type="PANTHER" id="PTHR30349">
    <property type="entry name" value="PHAGE INTEGRASE-RELATED"/>
    <property type="match status" value="1"/>
</dbReference>
<keyword evidence="8 9" id="KW-0131">Cell cycle</keyword>
<evidence type="ECO:0000256" key="2">
    <source>
        <dbReference type="ARBA" id="ARBA00022490"/>
    </source>
</evidence>
<dbReference type="InterPro" id="IPR011010">
    <property type="entry name" value="DNA_brk_join_enz"/>
</dbReference>
<dbReference type="InterPro" id="IPR013762">
    <property type="entry name" value="Integrase-like_cat_sf"/>
</dbReference>
<evidence type="ECO:0000313" key="14">
    <source>
        <dbReference type="Proteomes" id="UP000484255"/>
    </source>
</evidence>
<dbReference type="InterPro" id="IPR010998">
    <property type="entry name" value="Integrase_recombinase_N"/>
</dbReference>
<dbReference type="PROSITE" id="PS51900">
    <property type="entry name" value="CB"/>
    <property type="match status" value="1"/>
</dbReference>
<dbReference type="InterPro" id="IPR044068">
    <property type="entry name" value="CB"/>
</dbReference>
<dbReference type="Pfam" id="PF02899">
    <property type="entry name" value="Phage_int_SAM_1"/>
    <property type="match status" value="1"/>
</dbReference>
<evidence type="ECO:0000256" key="6">
    <source>
        <dbReference type="ARBA" id="ARBA00023125"/>
    </source>
</evidence>
<evidence type="ECO:0000256" key="7">
    <source>
        <dbReference type="ARBA" id="ARBA00023172"/>
    </source>
</evidence>
<dbReference type="SUPFAM" id="SSF47823">
    <property type="entry name" value="lambda integrase-like, N-terminal domain"/>
    <property type="match status" value="1"/>
</dbReference>
<evidence type="ECO:0000256" key="8">
    <source>
        <dbReference type="ARBA" id="ARBA00023306"/>
    </source>
</evidence>
<evidence type="ECO:0000259" key="12">
    <source>
        <dbReference type="PROSITE" id="PS51900"/>
    </source>
</evidence>
<comment type="subunit">
    <text evidence="9">Forms a cyclic heterotetrameric complex composed of two molecules of XerC and two molecules of XerD.</text>
</comment>
<organism evidence="13 14">
    <name type="scientific">Ideonella livida</name>
    <dbReference type="NCBI Taxonomy" id="2707176"/>
    <lineage>
        <taxon>Bacteria</taxon>
        <taxon>Pseudomonadati</taxon>
        <taxon>Pseudomonadota</taxon>
        <taxon>Betaproteobacteria</taxon>
        <taxon>Burkholderiales</taxon>
        <taxon>Sphaerotilaceae</taxon>
        <taxon>Ideonella</taxon>
    </lineage>
</organism>
<dbReference type="Proteomes" id="UP000484255">
    <property type="component" value="Unassembled WGS sequence"/>
</dbReference>
<feature type="compositionally biased region" description="Low complexity" evidence="10">
    <location>
        <begin position="318"/>
        <end position="329"/>
    </location>
</feature>
<comment type="function">
    <text evidence="9">Site-specific tyrosine recombinase, which acts by catalyzing the cutting and rejoining of the recombining DNA molecules. The XerC-XerD complex is essential to convert dimers of the bacterial chromosome into monomers to permit their segregation at cell division. It also contributes to the segregational stability of plasmids.</text>
</comment>
<feature type="active site" evidence="9">
    <location>
        <position position="150"/>
    </location>
</feature>
<feature type="region of interest" description="Disordered" evidence="10">
    <location>
        <begin position="300"/>
        <end position="338"/>
    </location>
</feature>
<dbReference type="InterPro" id="IPR002104">
    <property type="entry name" value="Integrase_catalytic"/>
</dbReference>